<dbReference type="OrthoDB" id="5654147at2"/>
<name>A0A0W0ZPF7_9GAMM</name>
<dbReference type="RefSeq" id="WP_058509564.1">
    <property type="nucleotide sequence ID" value="NZ_DAIOMV010000001.1"/>
</dbReference>
<keyword evidence="1" id="KW-0808">Transferase</keyword>
<accession>A0A0W0ZPF7</accession>
<gene>
    <name evidence="1" type="ORF">Lste_0544</name>
</gene>
<dbReference type="Gene3D" id="3.30.200.20">
    <property type="entry name" value="Phosphorylase Kinase, domain 1"/>
    <property type="match status" value="1"/>
</dbReference>
<dbReference type="AlphaFoldDB" id="A0A0W0ZPF7"/>
<dbReference type="GO" id="GO:0016301">
    <property type="term" value="F:kinase activity"/>
    <property type="evidence" value="ECO:0007669"/>
    <property type="project" value="UniProtKB-KW"/>
</dbReference>
<reference evidence="1 2" key="1">
    <citation type="submission" date="2015-11" db="EMBL/GenBank/DDBJ databases">
        <title>Genomic analysis of 38 Legionella species identifies large and diverse effector repertoires.</title>
        <authorList>
            <person name="Burstein D."/>
            <person name="Amaro F."/>
            <person name="Zusman T."/>
            <person name="Lifshitz Z."/>
            <person name="Cohen O."/>
            <person name="Gilbert J.A."/>
            <person name="Pupko T."/>
            <person name="Shuman H.A."/>
            <person name="Segal G."/>
        </authorList>
    </citation>
    <scope>NUCLEOTIDE SEQUENCE [LARGE SCALE GENOMIC DNA]</scope>
    <source>
        <strain evidence="1 2">IMVS3376</strain>
    </source>
</reference>
<dbReference type="SUPFAM" id="SSF56112">
    <property type="entry name" value="Protein kinase-like (PK-like)"/>
    <property type="match status" value="1"/>
</dbReference>
<evidence type="ECO:0000313" key="2">
    <source>
        <dbReference type="Proteomes" id="UP000054926"/>
    </source>
</evidence>
<protein>
    <submittedName>
        <fullName evidence="1">Protein kinase domain protein</fullName>
    </submittedName>
</protein>
<comment type="caution">
    <text evidence="1">The sequence shown here is derived from an EMBL/GenBank/DDBJ whole genome shotgun (WGS) entry which is preliminary data.</text>
</comment>
<organism evidence="1 2">
    <name type="scientific">Legionella steelei</name>
    <dbReference type="NCBI Taxonomy" id="947033"/>
    <lineage>
        <taxon>Bacteria</taxon>
        <taxon>Pseudomonadati</taxon>
        <taxon>Pseudomonadota</taxon>
        <taxon>Gammaproteobacteria</taxon>
        <taxon>Legionellales</taxon>
        <taxon>Legionellaceae</taxon>
        <taxon>Legionella</taxon>
    </lineage>
</organism>
<sequence length="255" mass="28187">MLLKSCKLIKKLGAGRFGSVSLYEDNLTHQQYAVKEFFTTNAKSNEFISTTISEKDNFNHFIDVMKIPVEKAIIEDGKLIMPFFTGKEPTWEEIQDYLLKMYQSGFVMSDPKPNNFMHTQYGLMPIDFGAVFDVNDQAFMKNPLARNFTANAVFGYSQAFKTGSGLGATYIKLHSDELVVVDDESNGLDEEESIVLMLPASVSHSPVQSTSHVAEVNVDAAPIKPGSLSPHAFFKSPRKEPAVPPVAPGLQIQVG</sequence>
<dbReference type="Proteomes" id="UP000054926">
    <property type="component" value="Unassembled WGS sequence"/>
</dbReference>
<keyword evidence="1" id="KW-0418">Kinase</keyword>
<evidence type="ECO:0000313" key="1">
    <source>
        <dbReference type="EMBL" id="KTD70766.1"/>
    </source>
</evidence>
<dbReference type="PATRIC" id="fig|947033.5.peg.581"/>
<dbReference type="STRING" id="947033.Lste_0544"/>
<dbReference type="InterPro" id="IPR011009">
    <property type="entry name" value="Kinase-like_dom_sf"/>
</dbReference>
<dbReference type="EMBL" id="LNYY01000008">
    <property type="protein sequence ID" value="KTD70766.1"/>
    <property type="molecule type" value="Genomic_DNA"/>
</dbReference>
<proteinExistence type="predicted"/>
<keyword evidence="2" id="KW-1185">Reference proteome</keyword>